<dbReference type="Proteomes" id="UP000244677">
    <property type="component" value="Chromosome"/>
</dbReference>
<accession>A0A2S1LQJ0</accession>
<gene>
    <name evidence="1" type="ORF">FK004_12130</name>
</gene>
<evidence type="ECO:0000313" key="1">
    <source>
        <dbReference type="EMBL" id="AWG25916.1"/>
    </source>
</evidence>
<dbReference type="KEGG" id="fki:FK004_12130"/>
<sequence length="111" mass="12458">MESKAHKKEQVVRKLIGTYLTQDHKMPTTPGHVIGQFETEGHLEYQLKISSLIKVALLALDSDAKSRPEYMDNPEIYVCDVLDIVLQLLDSNTAEFADRVQEELGSLDVTG</sequence>
<name>A0A2S1LQJ0_9FLAO</name>
<keyword evidence="2" id="KW-1185">Reference proteome</keyword>
<evidence type="ECO:0000313" key="2">
    <source>
        <dbReference type="Proteomes" id="UP000244677"/>
    </source>
</evidence>
<dbReference type="AlphaFoldDB" id="A0A2S1LQJ0"/>
<protein>
    <submittedName>
        <fullName evidence="1">Uncharacterized protein</fullName>
    </submittedName>
</protein>
<proteinExistence type="predicted"/>
<reference evidence="1 2" key="1">
    <citation type="submission" date="2017-04" db="EMBL/GenBank/DDBJ databases">
        <title>Complete genome sequence of Flavobacterium kingsejong AJ004.</title>
        <authorList>
            <person name="Lee P.C."/>
        </authorList>
    </citation>
    <scope>NUCLEOTIDE SEQUENCE [LARGE SCALE GENOMIC DNA]</scope>
    <source>
        <strain evidence="1 2">AJ004</strain>
    </source>
</reference>
<dbReference type="EMBL" id="CP020919">
    <property type="protein sequence ID" value="AWG25916.1"/>
    <property type="molecule type" value="Genomic_DNA"/>
</dbReference>
<organism evidence="1 2">
    <name type="scientific">Flavobacterium kingsejongi</name>
    <dbReference type="NCBI Taxonomy" id="1678728"/>
    <lineage>
        <taxon>Bacteria</taxon>
        <taxon>Pseudomonadati</taxon>
        <taxon>Bacteroidota</taxon>
        <taxon>Flavobacteriia</taxon>
        <taxon>Flavobacteriales</taxon>
        <taxon>Flavobacteriaceae</taxon>
        <taxon>Flavobacterium</taxon>
    </lineage>
</organism>